<evidence type="ECO:0008006" key="13">
    <source>
        <dbReference type="Google" id="ProtNLM"/>
    </source>
</evidence>
<dbReference type="Pfam" id="PF01773">
    <property type="entry name" value="Nucleos_tra2_N"/>
    <property type="match status" value="1"/>
</dbReference>
<evidence type="ECO:0000256" key="8">
    <source>
        <dbReference type="SAM" id="Phobius"/>
    </source>
</evidence>
<reference evidence="12" key="1">
    <citation type="submission" date="2014-05" db="EMBL/GenBank/DDBJ databases">
        <authorList>
            <person name="Chronopoulou M."/>
        </authorList>
    </citation>
    <scope>NUCLEOTIDE SEQUENCE</scope>
    <source>
        <tissue evidence="12">Whole organism</tissue>
    </source>
</reference>
<feature type="transmembrane region" description="Helical" evidence="8">
    <location>
        <begin position="403"/>
        <end position="423"/>
    </location>
</feature>
<dbReference type="Pfam" id="PF07662">
    <property type="entry name" value="Nucleos_tra2_C"/>
    <property type="match status" value="1"/>
</dbReference>
<dbReference type="InterPro" id="IPR008276">
    <property type="entry name" value="C_nuclsd_transpt"/>
</dbReference>
<evidence type="ECO:0000259" key="11">
    <source>
        <dbReference type="Pfam" id="PF07670"/>
    </source>
</evidence>
<dbReference type="EMBL" id="HACA01000299">
    <property type="protein sequence ID" value="CDW17660.1"/>
    <property type="molecule type" value="Transcribed_RNA"/>
</dbReference>
<feature type="region of interest" description="Disordered" evidence="7">
    <location>
        <begin position="1"/>
        <end position="43"/>
    </location>
</feature>
<feature type="domain" description="Concentrative nucleoside transporter C-terminal" evidence="10">
    <location>
        <begin position="403"/>
        <end position="596"/>
    </location>
</feature>
<proteinExistence type="inferred from homology"/>
<feature type="transmembrane region" description="Helical" evidence="8">
    <location>
        <begin position="219"/>
        <end position="236"/>
    </location>
</feature>
<dbReference type="InterPro" id="IPR011657">
    <property type="entry name" value="CNT_C_dom"/>
</dbReference>
<feature type="transmembrane region" description="Helical" evidence="8">
    <location>
        <begin position="497"/>
        <end position="515"/>
    </location>
</feature>
<comment type="subcellular location">
    <subcellularLocation>
        <location evidence="1">Cell membrane</location>
        <topology evidence="1">Multi-pass membrane protein</topology>
    </subcellularLocation>
</comment>
<dbReference type="PANTHER" id="PTHR10590:SF4">
    <property type="entry name" value="SOLUTE CARRIER FAMILY 28 MEMBER 3"/>
    <property type="match status" value="1"/>
</dbReference>
<evidence type="ECO:0000256" key="3">
    <source>
        <dbReference type="ARBA" id="ARBA00022475"/>
    </source>
</evidence>
<dbReference type="AlphaFoldDB" id="A0A0K2SVW5"/>
<feature type="transmembrane region" description="Helical" evidence="8">
    <location>
        <begin position="116"/>
        <end position="134"/>
    </location>
</feature>
<feature type="domain" description="Concentrative nucleoside transporter N-terminal" evidence="9">
    <location>
        <begin position="195"/>
        <end position="268"/>
    </location>
</feature>
<evidence type="ECO:0000256" key="6">
    <source>
        <dbReference type="ARBA" id="ARBA00023136"/>
    </source>
</evidence>
<evidence type="ECO:0000256" key="4">
    <source>
        <dbReference type="ARBA" id="ARBA00022692"/>
    </source>
</evidence>
<evidence type="ECO:0000256" key="2">
    <source>
        <dbReference type="ARBA" id="ARBA00009033"/>
    </source>
</evidence>
<evidence type="ECO:0000313" key="12">
    <source>
        <dbReference type="EMBL" id="CDW17660.1"/>
    </source>
</evidence>
<feature type="transmembrane region" description="Helical" evidence="8">
    <location>
        <begin position="377"/>
        <end position="397"/>
    </location>
</feature>
<evidence type="ECO:0000259" key="9">
    <source>
        <dbReference type="Pfam" id="PF01773"/>
    </source>
</evidence>
<organism evidence="12">
    <name type="scientific">Lepeophtheirus salmonis</name>
    <name type="common">Salmon louse</name>
    <name type="synonym">Caligus salmonis</name>
    <dbReference type="NCBI Taxonomy" id="72036"/>
    <lineage>
        <taxon>Eukaryota</taxon>
        <taxon>Metazoa</taxon>
        <taxon>Ecdysozoa</taxon>
        <taxon>Arthropoda</taxon>
        <taxon>Crustacea</taxon>
        <taxon>Multicrustacea</taxon>
        <taxon>Hexanauplia</taxon>
        <taxon>Copepoda</taxon>
        <taxon>Siphonostomatoida</taxon>
        <taxon>Caligidae</taxon>
        <taxon>Lepeophtheirus</taxon>
    </lineage>
</organism>
<dbReference type="OrthoDB" id="6075923at2759"/>
<dbReference type="PANTHER" id="PTHR10590">
    <property type="entry name" value="SODIUM/NUCLEOSIDE COTRANSPORTER"/>
    <property type="match status" value="1"/>
</dbReference>
<keyword evidence="3" id="KW-1003">Cell membrane</keyword>
<evidence type="ECO:0000256" key="7">
    <source>
        <dbReference type="SAM" id="MobiDB-lite"/>
    </source>
</evidence>
<feature type="transmembrane region" description="Helical" evidence="8">
    <location>
        <begin position="163"/>
        <end position="182"/>
    </location>
</feature>
<accession>A0A0K2SVW5</accession>
<feature type="domain" description="Nucleoside transporter/FeoB GTPase Gate" evidence="11">
    <location>
        <begin position="300"/>
        <end position="397"/>
    </location>
</feature>
<sequence>MEPTIQDTTGKDNPSFEIGPFDTEEEYNNQVKSRDENDEEDEEDDIFENLEPLSGIPYKIEYIRQSLTSRCKGQNKKTTHKNSLMIVLALVVNAFFIWTLATYFTQEENGIDWCNGVGLLILILIGIYSGLGYYKFIKPYIILNTFVQKSFNEVYAWYSEIKWLPAVVNAIVIICLLIFVVVDSWEDQGRLISFFGIFVLVFLGFIFSKHPGRVEWRQVIMGLIIQFLLGLLILRWDFGRNVFDCSSKKVKQFLDFTDQGSSFVYGYLVSGKPLNTDGIKNETFLEELNRINDRFGPVLLFKALSVIYFFSFFVSMLFYVGVMQKIVSQIGWVLQISMGTTACESMNAAANIFLGQSEAPLIIKPYLHMMTKSEIHAVMAGGFATIAGSVLAAFIIFGVDATHLLSASIMSAPAALASAKLLYPESKKSKTEANSLMDNFKVKGEATNLLDAATQGAITAVQLVMNICACLIAFLAFIGLLNSLLSWGGNLVGYSDITFEFLLGKLFIPLAWILGCDNKVNIIYNQGRFYREQSLVQNTFLYSTLYLQDLHEVGELIGIKSFLTEFVAFQKLGISHTLSRRSRIIATYALCGFANPA</sequence>
<keyword evidence="4 8" id="KW-0812">Transmembrane</keyword>
<dbReference type="GO" id="GO:0005886">
    <property type="term" value="C:plasma membrane"/>
    <property type="evidence" value="ECO:0007669"/>
    <property type="project" value="UniProtKB-SubCell"/>
</dbReference>
<comment type="similarity">
    <text evidence="2">Belongs to the concentrative nucleoside transporter (CNT) (TC 2.A.41) family.</text>
</comment>
<dbReference type="InterPro" id="IPR002668">
    <property type="entry name" value="CNT_N_dom"/>
</dbReference>
<feature type="transmembrane region" description="Helical" evidence="8">
    <location>
        <begin position="188"/>
        <end position="207"/>
    </location>
</feature>
<feature type="non-terminal residue" evidence="12">
    <location>
        <position position="597"/>
    </location>
</feature>
<feature type="compositionally biased region" description="Polar residues" evidence="7">
    <location>
        <begin position="1"/>
        <end position="12"/>
    </location>
</feature>
<dbReference type="Pfam" id="PF07670">
    <property type="entry name" value="Gate"/>
    <property type="match status" value="1"/>
</dbReference>
<name>A0A0K2SVW5_LEPSM</name>
<keyword evidence="6 8" id="KW-0472">Membrane</keyword>
<evidence type="ECO:0000256" key="1">
    <source>
        <dbReference type="ARBA" id="ARBA00004651"/>
    </source>
</evidence>
<dbReference type="GO" id="GO:0005415">
    <property type="term" value="F:nucleoside:sodium symporter activity"/>
    <property type="evidence" value="ECO:0007669"/>
    <property type="project" value="TreeGrafter"/>
</dbReference>
<keyword evidence="5 8" id="KW-1133">Transmembrane helix</keyword>
<protein>
    <recommendedName>
        <fullName evidence="13">Sodium/nucleoside cotransporter</fullName>
    </recommendedName>
</protein>
<feature type="transmembrane region" description="Helical" evidence="8">
    <location>
        <begin position="84"/>
        <end position="104"/>
    </location>
</feature>
<feature type="transmembrane region" description="Helical" evidence="8">
    <location>
        <begin position="463"/>
        <end position="485"/>
    </location>
</feature>
<evidence type="ECO:0000259" key="10">
    <source>
        <dbReference type="Pfam" id="PF07662"/>
    </source>
</evidence>
<feature type="transmembrane region" description="Helical" evidence="8">
    <location>
        <begin position="299"/>
        <end position="320"/>
    </location>
</feature>
<evidence type="ECO:0000256" key="5">
    <source>
        <dbReference type="ARBA" id="ARBA00022989"/>
    </source>
</evidence>
<dbReference type="InterPro" id="IPR011642">
    <property type="entry name" value="Gate_dom"/>
</dbReference>